<name>A0A699RW87_TANCI</name>
<feature type="compositionally biased region" description="Basic and acidic residues" evidence="1">
    <location>
        <begin position="183"/>
        <end position="194"/>
    </location>
</feature>
<dbReference type="AlphaFoldDB" id="A0A699RW87"/>
<sequence>TRSACRPATTPRGEETGRQVGKGAGRAREQTGDLEGRGDDQGVETNGGNQGNKHGINRNQSGDATLKFNCRQGSNMVDLLDPHTKPRETEFWNHAMVRDGRAAYTNRFHELARLVPYLVTLKNKKIKRYIYGLAPEIQRMVAATEPTTIQKAMQKSGTLTNEAIKNGSLKKNREKRGNSGKLGMDRNVRDDNKKTRTGNVFATST</sequence>
<feature type="non-terminal residue" evidence="2">
    <location>
        <position position="1"/>
    </location>
</feature>
<reference evidence="2" key="1">
    <citation type="journal article" date="2019" name="Sci. Rep.">
        <title>Draft genome of Tanacetum cinerariifolium, the natural source of mosquito coil.</title>
        <authorList>
            <person name="Yamashiro T."/>
            <person name="Shiraishi A."/>
            <person name="Satake H."/>
            <person name="Nakayama K."/>
        </authorList>
    </citation>
    <scope>NUCLEOTIDE SEQUENCE</scope>
</reference>
<feature type="compositionally biased region" description="Basic and acidic residues" evidence="1">
    <location>
        <begin position="26"/>
        <end position="40"/>
    </location>
</feature>
<feature type="region of interest" description="Disordered" evidence="1">
    <location>
        <begin position="156"/>
        <end position="205"/>
    </location>
</feature>
<comment type="caution">
    <text evidence="2">The sequence shown here is derived from an EMBL/GenBank/DDBJ whole genome shotgun (WGS) entry which is preliminary data.</text>
</comment>
<evidence type="ECO:0000313" key="2">
    <source>
        <dbReference type="EMBL" id="GFC89047.1"/>
    </source>
</evidence>
<protein>
    <submittedName>
        <fullName evidence="2">Reverse transcriptase domain-containing protein</fullName>
    </submittedName>
</protein>
<organism evidence="2">
    <name type="scientific">Tanacetum cinerariifolium</name>
    <name type="common">Dalmatian daisy</name>
    <name type="synonym">Chrysanthemum cinerariifolium</name>
    <dbReference type="NCBI Taxonomy" id="118510"/>
    <lineage>
        <taxon>Eukaryota</taxon>
        <taxon>Viridiplantae</taxon>
        <taxon>Streptophyta</taxon>
        <taxon>Embryophyta</taxon>
        <taxon>Tracheophyta</taxon>
        <taxon>Spermatophyta</taxon>
        <taxon>Magnoliopsida</taxon>
        <taxon>eudicotyledons</taxon>
        <taxon>Gunneridae</taxon>
        <taxon>Pentapetalae</taxon>
        <taxon>asterids</taxon>
        <taxon>campanulids</taxon>
        <taxon>Asterales</taxon>
        <taxon>Asteraceae</taxon>
        <taxon>Asteroideae</taxon>
        <taxon>Anthemideae</taxon>
        <taxon>Anthemidinae</taxon>
        <taxon>Tanacetum</taxon>
    </lineage>
</organism>
<keyword evidence="2" id="KW-0808">Transferase</keyword>
<keyword evidence="2" id="KW-0695">RNA-directed DNA polymerase</keyword>
<accession>A0A699RW87</accession>
<keyword evidence="2" id="KW-0548">Nucleotidyltransferase</keyword>
<gene>
    <name evidence="2" type="ORF">Tci_861017</name>
</gene>
<dbReference type="GO" id="GO:0003964">
    <property type="term" value="F:RNA-directed DNA polymerase activity"/>
    <property type="evidence" value="ECO:0007669"/>
    <property type="project" value="UniProtKB-KW"/>
</dbReference>
<feature type="non-terminal residue" evidence="2">
    <location>
        <position position="205"/>
    </location>
</feature>
<feature type="region of interest" description="Disordered" evidence="1">
    <location>
        <begin position="1"/>
        <end position="63"/>
    </location>
</feature>
<proteinExistence type="predicted"/>
<evidence type="ECO:0000256" key="1">
    <source>
        <dbReference type="SAM" id="MobiDB-lite"/>
    </source>
</evidence>
<dbReference type="EMBL" id="BKCJ011118775">
    <property type="protein sequence ID" value="GFC89047.1"/>
    <property type="molecule type" value="Genomic_DNA"/>
</dbReference>